<dbReference type="Proteomes" id="UP000526892">
    <property type="component" value="Unassembled WGS sequence"/>
</dbReference>
<proteinExistence type="predicted"/>
<dbReference type="Pfam" id="PF13714">
    <property type="entry name" value="PEP_mutase"/>
    <property type="match status" value="1"/>
</dbReference>
<gene>
    <name evidence="2" type="ORF">HZS80_04675</name>
</gene>
<evidence type="ECO:0000313" key="3">
    <source>
        <dbReference type="Proteomes" id="UP000526892"/>
    </source>
</evidence>
<dbReference type="SUPFAM" id="SSF51621">
    <property type="entry name" value="Phosphoenolpyruvate/pyruvate domain"/>
    <property type="match status" value="1"/>
</dbReference>
<dbReference type="InterPro" id="IPR040442">
    <property type="entry name" value="Pyrv_kinase-like_dom_sf"/>
</dbReference>
<comment type="caution">
    <text evidence="2">The sequence shown here is derived from an EMBL/GenBank/DDBJ whole genome shotgun (WGS) entry which is preliminary data.</text>
</comment>
<protein>
    <submittedName>
        <fullName evidence="2">Isocitrate lyase/PEP mutase family protein</fullName>
    </submittedName>
</protein>
<dbReference type="RefSeq" id="WP_179915285.1">
    <property type="nucleotide sequence ID" value="NZ_JACCDE010000004.1"/>
</dbReference>
<dbReference type="AlphaFoldDB" id="A0A7Z0LR39"/>
<keyword evidence="1" id="KW-0479">Metal-binding</keyword>
<keyword evidence="3" id="KW-1185">Reference proteome</keyword>
<sequence>MDMYEKRLRLRELLHETGCTPLMGAYDLLSAKIIEQTGFPALYTGSFVTGASAYGLPDVGLVQMHDLLGLAREIAKETNLPLVCDADTGWYHAANIWRTVHEFESAGASAIHIEDTVFGKHTEHPAVLLDSTVMCQRIKACVDARKDPNFLIFARTDAIYLKNDPEEAISRINAYLAAGADAGFIPFKGSVAALAEFRKRINGPLVVTSVDFQDSVAEEAVAGANMSIYWPLTLFAAFKAVKQVCEEFYQHQDATRLHEFCFDEGLINKTISYDRFEDNLRRFGAV</sequence>
<dbReference type="CDD" id="cd00377">
    <property type="entry name" value="ICL_PEPM"/>
    <property type="match status" value="1"/>
</dbReference>
<dbReference type="Gene3D" id="3.20.20.60">
    <property type="entry name" value="Phosphoenolpyruvate-binding domains"/>
    <property type="match status" value="1"/>
</dbReference>
<keyword evidence="2" id="KW-0456">Lyase</keyword>
<accession>A0A7Z0LR39</accession>
<dbReference type="GO" id="GO:0046872">
    <property type="term" value="F:metal ion binding"/>
    <property type="evidence" value="ECO:0007669"/>
    <property type="project" value="UniProtKB-KW"/>
</dbReference>
<dbReference type="PANTHER" id="PTHR42905">
    <property type="entry name" value="PHOSPHOENOLPYRUVATE CARBOXYLASE"/>
    <property type="match status" value="1"/>
</dbReference>
<evidence type="ECO:0000256" key="1">
    <source>
        <dbReference type="ARBA" id="ARBA00022723"/>
    </source>
</evidence>
<evidence type="ECO:0000313" key="2">
    <source>
        <dbReference type="EMBL" id="NYS77016.1"/>
    </source>
</evidence>
<organism evidence="2 3">
    <name type="scientific">Vreelandella glaciei</name>
    <dbReference type="NCBI Taxonomy" id="186761"/>
    <lineage>
        <taxon>Bacteria</taxon>
        <taxon>Pseudomonadati</taxon>
        <taxon>Pseudomonadota</taxon>
        <taxon>Gammaproteobacteria</taxon>
        <taxon>Oceanospirillales</taxon>
        <taxon>Halomonadaceae</taxon>
        <taxon>Vreelandella</taxon>
    </lineage>
</organism>
<dbReference type="InterPro" id="IPR015813">
    <property type="entry name" value="Pyrv/PenolPyrv_kinase-like_dom"/>
</dbReference>
<reference evidence="2 3" key="1">
    <citation type="journal article" date="2003" name="Extremophiles">
        <title>Halomonas glaciei sp. nov. isolated from fast ice of Adelie Land, Antarctica.</title>
        <authorList>
            <person name="Reddy G.S."/>
            <person name="Raghavan P.U."/>
            <person name="Sarita N.B."/>
            <person name="Prakash J.S."/>
            <person name="Nagesh N."/>
            <person name="Delille D."/>
            <person name="Shivaji S."/>
        </authorList>
    </citation>
    <scope>NUCLEOTIDE SEQUENCE [LARGE SCALE GENOMIC DNA]</scope>
    <source>
        <strain evidence="2 3">DD39</strain>
    </source>
</reference>
<dbReference type="EMBL" id="JACCDE010000004">
    <property type="protein sequence ID" value="NYS77016.1"/>
    <property type="molecule type" value="Genomic_DNA"/>
</dbReference>
<dbReference type="GO" id="GO:0016833">
    <property type="term" value="F:oxo-acid-lyase activity"/>
    <property type="evidence" value="ECO:0007669"/>
    <property type="project" value="UniProtKB-ARBA"/>
</dbReference>
<dbReference type="PANTHER" id="PTHR42905:SF5">
    <property type="entry name" value="CARBOXYVINYL-CARBOXYPHOSPHONATE PHOSPHORYLMUTASE, CHLOROPLASTIC"/>
    <property type="match status" value="1"/>
</dbReference>
<name>A0A7Z0LR39_9GAMM</name>
<dbReference type="InterPro" id="IPR039556">
    <property type="entry name" value="ICL/PEPM"/>
</dbReference>